<keyword evidence="3" id="KW-1185">Reference proteome</keyword>
<evidence type="ECO:0000313" key="3">
    <source>
        <dbReference type="Proteomes" id="UP000604046"/>
    </source>
</evidence>
<comment type="caution">
    <text evidence="2">The sequence shown here is derived from an EMBL/GenBank/DDBJ whole genome shotgun (WGS) entry which is preliminary data.</text>
</comment>
<gene>
    <name evidence="2" type="ORF">SNAT2548_LOCUS16601</name>
</gene>
<dbReference type="EMBL" id="CAJNDS010002085">
    <property type="protein sequence ID" value="CAE7316480.1"/>
    <property type="molecule type" value="Genomic_DNA"/>
</dbReference>
<dbReference type="AlphaFoldDB" id="A0A812NLB6"/>
<feature type="compositionally biased region" description="Low complexity" evidence="1">
    <location>
        <begin position="207"/>
        <end position="216"/>
    </location>
</feature>
<sequence length="280" mass="29619">MPNGDRLDFVPGGAPPTPWQKQDKFSPPAPLQLQDEPSPERTKPQPKRKIKAEVEDGGKDVYELMWESVEAVVKDEELRAKLWKFLRRTYPVAIQEAASPVALLSGWATDTAWRLAQAAWQSPMLSHSTAGDIVAILKRMREGGALPESMAGDTAWDPAFEQKLEALVAAQLSRAIPSQDGGQGGQGVEDAPTPAAKPTGSPEVETKALPAAGPKKGAQRKSAKGSAKGHGKAAKSEEASGSKKRSGKQEPAQAQQPGAAPGKGAPARRLFTGALQGLKS</sequence>
<feature type="compositionally biased region" description="Low complexity" evidence="1">
    <location>
        <begin position="249"/>
        <end position="267"/>
    </location>
</feature>
<reference evidence="2" key="1">
    <citation type="submission" date="2021-02" db="EMBL/GenBank/DDBJ databases">
        <authorList>
            <person name="Dougan E. K."/>
            <person name="Rhodes N."/>
            <person name="Thang M."/>
            <person name="Chan C."/>
        </authorList>
    </citation>
    <scope>NUCLEOTIDE SEQUENCE</scope>
</reference>
<feature type="compositionally biased region" description="Basic residues" evidence="1">
    <location>
        <begin position="217"/>
        <end position="233"/>
    </location>
</feature>
<evidence type="ECO:0000256" key="1">
    <source>
        <dbReference type="SAM" id="MobiDB-lite"/>
    </source>
</evidence>
<feature type="region of interest" description="Disordered" evidence="1">
    <location>
        <begin position="177"/>
        <end position="280"/>
    </location>
</feature>
<accession>A0A812NLB6</accession>
<name>A0A812NLB6_9DINO</name>
<proteinExistence type="predicted"/>
<evidence type="ECO:0000313" key="2">
    <source>
        <dbReference type="EMBL" id="CAE7316480.1"/>
    </source>
</evidence>
<protein>
    <submittedName>
        <fullName evidence="2">Uncharacterized protein</fullName>
    </submittedName>
</protein>
<feature type="region of interest" description="Disordered" evidence="1">
    <location>
        <begin position="1"/>
        <end position="53"/>
    </location>
</feature>
<dbReference type="Proteomes" id="UP000604046">
    <property type="component" value="Unassembled WGS sequence"/>
</dbReference>
<organism evidence="2 3">
    <name type="scientific">Symbiodinium natans</name>
    <dbReference type="NCBI Taxonomy" id="878477"/>
    <lineage>
        <taxon>Eukaryota</taxon>
        <taxon>Sar</taxon>
        <taxon>Alveolata</taxon>
        <taxon>Dinophyceae</taxon>
        <taxon>Suessiales</taxon>
        <taxon>Symbiodiniaceae</taxon>
        <taxon>Symbiodinium</taxon>
    </lineage>
</organism>